<evidence type="ECO:0000313" key="3">
    <source>
        <dbReference type="Proteomes" id="UP001146793"/>
    </source>
</evidence>
<accession>A0AAV7YX51</accession>
<sequence length="209" mass="23665">MSGIEKILGSVNLVVLLIFTISMITISNFFIAYGVYKIFGSTSSYYNCNDGQAPIIFALSVINCKLDQLNLTRSIFGLVNVPKLAFPFILYICFIIVTPMGTFTFLTSGMLYGYCFVFARLEFLFFSVKNLERIESKLCCIIKSKNFITHQNALFYKGETILPDFLSQKSLNSDSDKNSLIEGDFIQTVQDADSLLNGFQELDENEQWK</sequence>
<dbReference type="AlphaFoldDB" id="A0AAV7YX51"/>
<feature type="transmembrane region" description="Helical" evidence="1">
    <location>
        <begin position="84"/>
        <end position="105"/>
    </location>
</feature>
<proteinExistence type="predicted"/>
<evidence type="ECO:0000256" key="1">
    <source>
        <dbReference type="SAM" id="Phobius"/>
    </source>
</evidence>
<organism evidence="2 3">
    <name type="scientific">Anaeramoeba flamelloides</name>
    <dbReference type="NCBI Taxonomy" id="1746091"/>
    <lineage>
        <taxon>Eukaryota</taxon>
        <taxon>Metamonada</taxon>
        <taxon>Anaeramoebidae</taxon>
        <taxon>Anaeramoeba</taxon>
    </lineage>
</organism>
<dbReference type="Proteomes" id="UP001146793">
    <property type="component" value="Unassembled WGS sequence"/>
</dbReference>
<reference evidence="2" key="1">
    <citation type="submission" date="2022-08" db="EMBL/GenBank/DDBJ databases">
        <title>Novel sulphate-reducing endosymbionts in the free-living metamonad Anaeramoeba.</title>
        <authorList>
            <person name="Jerlstrom-Hultqvist J."/>
            <person name="Cepicka I."/>
            <person name="Gallot-Lavallee L."/>
            <person name="Salas-Leiva D."/>
            <person name="Curtis B.A."/>
            <person name="Zahonova K."/>
            <person name="Pipaliya S."/>
            <person name="Dacks J."/>
            <person name="Roger A.J."/>
        </authorList>
    </citation>
    <scope>NUCLEOTIDE SEQUENCE</scope>
    <source>
        <strain evidence="2">Busselton2</strain>
    </source>
</reference>
<keyword evidence="1" id="KW-0472">Membrane</keyword>
<dbReference type="EMBL" id="JANTQA010000044">
    <property type="protein sequence ID" value="KAJ3434338.1"/>
    <property type="molecule type" value="Genomic_DNA"/>
</dbReference>
<feature type="transmembrane region" description="Helical" evidence="1">
    <location>
        <begin position="12"/>
        <end position="36"/>
    </location>
</feature>
<protein>
    <submittedName>
        <fullName evidence="2">Rhomboid-like protein</fullName>
    </submittedName>
</protein>
<comment type="caution">
    <text evidence="2">The sequence shown here is derived from an EMBL/GenBank/DDBJ whole genome shotgun (WGS) entry which is preliminary data.</text>
</comment>
<evidence type="ECO:0000313" key="2">
    <source>
        <dbReference type="EMBL" id="KAJ3434338.1"/>
    </source>
</evidence>
<gene>
    <name evidence="2" type="ORF">M0812_19817</name>
</gene>
<keyword evidence="1" id="KW-1133">Transmembrane helix</keyword>
<name>A0AAV7YX51_9EUKA</name>
<keyword evidence="1" id="KW-0812">Transmembrane</keyword>